<sequence length="84" mass="9913">MYETRPFPPRPPSNQFDSYQIQVNSSEKSHVKQIYVKKDRFEQEHEIFIVLEKVGEDAYAEVHKAKLKGSSTFSEKRKKPRNSL</sequence>
<proteinExistence type="predicted"/>
<organism evidence="1 2">
    <name type="scientific">Gigaspora margarita</name>
    <dbReference type="NCBI Taxonomy" id="4874"/>
    <lineage>
        <taxon>Eukaryota</taxon>
        <taxon>Fungi</taxon>
        <taxon>Fungi incertae sedis</taxon>
        <taxon>Mucoromycota</taxon>
        <taxon>Glomeromycotina</taxon>
        <taxon>Glomeromycetes</taxon>
        <taxon>Diversisporales</taxon>
        <taxon>Gigasporaceae</taxon>
        <taxon>Gigaspora</taxon>
    </lineage>
</organism>
<evidence type="ECO:0000313" key="2">
    <source>
        <dbReference type="Proteomes" id="UP000789901"/>
    </source>
</evidence>
<evidence type="ECO:0000313" key="1">
    <source>
        <dbReference type="EMBL" id="CAG8506073.1"/>
    </source>
</evidence>
<comment type="caution">
    <text evidence="1">The sequence shown here is derived from an EMBL/GenBank/DDBJ whole genome shotgun (WGS) entry which is preliminary data.</text>
</comment>
<dbReference type="Proteomes" id="UP000789901">
    <property type="component" value="Unassembled WGS sequence"/>
</dbReference>
<reference evidence="1 2" key="1">
    <citation type="submission" date="2021-06" db="EMBL/GenBank/DDBJ databases">
        <authorList>
            <person name="Kallberg Y."/>
            <person name="Tangrot J."/>
            <person name="Rosling A."/>
        </authorList>
    </citation>
    <scope>NUCLEOTIDE SEQUENCE [LARGE SCALE GENOMIC DNA]</scope>
    <source>
        <strain evidence="1 2">120-4 pot B 10/14</strain>
    </source>
</reference>
<accession>A0ABM8W279</accession>
<keyword evidence="2" id="KW-1185">Reference proteome</keyword>
<dbReference type="EMBL" id="CAJVQB010000763">
    <property type="protein sequence ID" value="CAG8506073.1"/>
    <property type="molecule type" value="Genomic_DNA"/>
</dbReference>
<protein>
    <submittedName>
        <fullName evidence="1">18834_t:CDS:1</fullName>
    </submittedName>
</protein>
<name>A0ABM8W279_GIGMA</name>
<gene>
    <name evidence="1" type="ORF">GMARGA_LOCUS2442</name>
</gene>